<dbReference type="InterPro" id="IPR010095">
    <property type="entry name" value="Cas12f1-like_TNB"/>
</dbReference>
<dbReference type="RefSeq" id="WP_151967584.1">
    <property type="nucleotide sequence ID" value="NZ_AP019860.1"/>
</dbReference>
<dbReference type="KEGG" id="uam:UABAM_01736"/>
<dbReference type="AlphaFoldDB" id="A0A5S9IKI2"/>
<feature type="coiled-coil region" evidence="2">
    <location>
        <begin position="81"/>
        <end position="144"/>
    </location>
</feature>
<protein>
    <submittedName>
        <fullName evidence="3">Transposase</fullName>
    </submittedName>
</protein>
<organism evidence="3 4">
    <name type="scientific">Uabimicrobium amorphum</name>
    <dbReference type="NCBI Taxonomy" id="2596890"/>
    <lineage>
        <taxon>Bacteria</taxon>
        <taxon>Pseudomonadati</taxon>
        <taxon>Planctomycetota</taxon>
        <taxon>Candidatus Uabimicrobiia</taxon>
        <taxon>Candidatus Uabimicrobiales</taxon>
        <taxon>Candidatus Uabimicrobiaceae</taxon>
        <taxon>Candidatus Uabimicrobium</taxon>
    </lineage>
</organism>
<keyword evidence="1" id="KW-0238">DNA-binding</keyword>
<proteinExistence type="predicted"/>
<sequence length="474" mass="54883">MQVTIQAKLNKEHIQYLEKCAAHTAKRRGELLRALLRGEKLNELKKTFIAEKGMMARQFNSLHSEVKGIIKAAKELQKINVEDAQRRSKSLKRSIKKLSKALAGNKKDTVSEKKEQRKKLHFVLHHKKRKLRNVENRIEKLKKRGICLGGRKLFKKQFHLEENGYENHQKWLEEFRAKRGNRVFFIGSKDESFGNQNCQLLGDKLRVRVVPSLEREWGKYVNIPVKFSYKQETISAALKSQKAINYRFVKKGSDWYLFVTTKEKPAPITTKKELGTIGVDLNHSHVAFAETNRHGNLTNYGKIHTPIQDRSSEQVTAMLAEACKEIITLAKKQQKPVVIEKLDFSKKKKDLSAQKVPYRRMISYFAYKKFAFLMKSQGARNGVEIIEVNPAYSSIIGKYKFAYFWGISVHIAASFVLARRALNYSERLPARTARCLPVDRHCHVWKYWAAFTKIAASNRGSQVELFFCSRHIPF</sequence>
<evidence type="ECO:0000256" key="1">
    <source>
        <dbReference type="ARBA" id="ARBA00023125"/>
    </source>
</evidence>
<gene>
    <name evidence="3" type="ORF">UABAM_01736</name>
</gene>
<keyword evidence="4" id="KW-1185">Reference proteome</keyword>
<dbReference type="OrthoDB" id="501956at2"/>
<keyword evidence="2" id="KW-0175">Coiled coil</keyword>
<name>A0A5S9IKI2_UABAM</name>
<dbReference type="Proteomes" id="UP000326354">
    <property type="component" value="Chromosome"/>
</dbReference>
<accession>A0A5S9IKI2</accession>
<evidence type="ECO:0000313" key="4">
    <source>
        <dbReference type="Proteomes" id="UP000326354"/>
    </source>
</evidence>
<dbReference type="GO" id="GO:0003677">
    <property type="term" value="F:DNA binding"/>
    <property type="evidence" value="ECO:0007669"/>
    <property type="project" value="UniProtKB-KW"/>
</dbReference>
<evidence type="ECO:0000313" key="3">
    <source>
        <dbReference type="EMBL" id="BBM83384.1"/>
    </source>
</evidence>
<dbReference type="NCBIfam" id="TIGR01766">
    <property type="entry name" value="IS200/IS605 family accessory protein TnpB-like domain"/>
    <property type="match status" value="1"/>
</dbReference>
<reference evidence="3 4" key="1">
    <citation type="submission" date="2019-08" db="EMBL/GenBank/DDBJ databases">
        <title>Complete genome sequence of Candidatus Uab amorphum.</title>
        <authorList>
            <person name="Shiratori T."/>
            <person name="Suzuki S."/>
            <person name="Kakizawa Y."/>
            <person name="Ishida K."/>
        </authorList>
    </citation>
    <scope>NUCLEOTIDE SEQUENCE [LARGE SCALE GENOMIC DNA]</scope>
    <source>
        <strain evidence="3 4">SRT547</strain>
    </source>
</reference>
<evidence type="ECO:0000256" key="2">
    <source>
        <dbReference type="SAM" id="Coils"/>
    </source>
</evidence>
<dbReference type="EMBL" id="AP019860">
    <property type="protein sequence ID" value="BBM83384.1"/>
    <property type="molecule type" value="Genomic_DNA"/>
</dbReference>